<dbReference type="Proteomes" id="UP000553888">
    <property type="component" value="Unassembled WGS sequence"/>
</dbReference>
<dbReference type="NCBIfam" id="TIGR00247">
    <property type="entry name" value="endolytic transglycosylase MltG"/>
    <property type="match status" value="1"/>
</dbReference>
<protein>
    <recommendedName>
        <fullName evidence="7">Endolytic murein transglycosylase</fullName>
        <ecNumber evidence="7">4.2.2.29</ecNumber>
    </recommendedName>
    <alternativeName>
        <fullName evidence="7">Peptidoglycan lytic transglycosylase</fullName>
    </alternativeName>
    <alternativeName>
        <fullName evidence="7">Peptidoglycan polymerization terminase</fullName>
    </alternativeName>
</protein>
<dbReference type="PANTHER" id="PTHR30518">
    <property type="entry name" value="ENDOLYTIC MUREIN TRANSGLYCOSYLASE"/>
    <property type="match status" value="1"/>
</dbReference>
<comment type="caution">
    <text evidence="9">The sequence shown here is derived from an EMBL/GenBank/DDBJ whole genome shotgun (WGS) entry which is preliminary data.</text>
</comment>
<dbReference type="GO" id="GO:0071555">
    <property type="term" value="P:cell wall organization"/>
    <property type="evidence" value="ECO:0007669"/>
    <property type="project" value="UniProtKB-KW"/>
</dbReference>
<dbReference type="AlphaFoldDB" id="A0A852YG02"/>
<dbReference type="EMBL" id="JACBZY010000001">
    <property type="protein sequence ID" value="NYH00072.1"/>
    <property type="molecule type" value="Genomic_DNA"/>
</dbReference>
<evidence type="ECO:0000256" key="8">
    <source>
        <dbReference type="SAM" id="MobiDB-lite"/>
    </source>
</evidence>
<keyword evidence="2 7" id="KW-0812">Transmembrane</keyword>
<sequence>MSHEPGPHDDARRPAPGEPSWDDIFQPGDQSEPARPERVEQHAPAPRIGVAAAAEEARTGQIPQQPASAPAGRRGRRGSEPLTPREQQRRRTRRRRRIALLVVLLVFIAGVGVTGAVIYNQYGERINAVLGIGEPTDYEGEGTGEVTIAIQSGQIGSDVATTLTKAGVTKTYTAFYRLLLKSPDVSFEPGNYKLKKQMSAKSALAALQDPKNRVQNTVLIPEGFSAEAAYEQLSAGTGIPVADFQAAAKDYVALGVPAEAPSIEGFLFPATYTFDPGVTAHDVLAKLVAEMNARLDKAGVAPADRFKVVTLASIVQRESGPSVDDMHKIARVFENRLDKGMRLQSDATVAYGTGHTDRVTTTGAERGDASNKYNTYANDGLPIGPIGLPGADAIDSALHPTAGPWLYFVAVNLKTGETRFSTTIAEHDAAVKEWQAWCRQSDENKAYCA</sequence>
<keyword evidence="10" id="KW-1185">Reference proteome</keyword>
<evidence type="ECO:0000256" key="2">
    <source>
        <dbReference type="ARBA" id="ARBA00022692"/>
    </source>
</evidence>
<keyword evidence="5 7" id="KW-0456">Lyase</keyword>
<evidence type="ECO:0000313" key="9">
    <source>
        <dbReference type="EMBL" id="NYH00072.1"/>
    </source>
</evidence>
<evidence type="ECO:0000256" key="4">
    <source>
        <dbReference type="ARBA" id="ARBA00023136"/>
    </source>
</evidence>
<dbReference type="HAMAP" id="MF_02065">
    <property type="entry name" value="MltG"/>
    <property type="match status" value="1"/>
</dbReference>
<organism evidence="9 10">
    <name type="scientific">Schumannella luteola</name>
    <dbReference type="NCBI Taxonomy" id="472059"/>
    <lineage>
        <taxon>Bacteria</taxon>
        <taxon>Bacillati</taxon>
        <taxon>Actinomycetota</taxon>
        <taxon>Actinomycetes</taxon>
        <taxon>Micrococcales</taxon>
        <taxon>Microbacteriaceae</taxon>
        <taxon>Schumannella</taxon>
    </lineage>
</organism>
<comment type="subcellular location">
    <subcellularLocation>
        <location evidence="7">Cell membrane</location>
        <topology evidence="7">Single-pass membrane protein</topology>
    </subcellularLocation>
</comment>
<keyword evidence="4 7" id="KW-0472">Membrane</keyword>
<evidence type="ECO:0000256" key="6">
    <source>
        <dbReference type="ARBA" id="ARBA00023316"/>
    </source>
</evidence>
<feature type="region of interest" description="Disordered" evidence="8">
    <location>
        <begin position="1"/>
        <end position="93"/>
    </location>
</feature>
<feature type="site" description="Important for catalytic activity" evidence="7">
    <location>
        <position position="318"/>
    </location>
</feature>
<reference evidence="9 10" key="1">
    <citation type="submission" date="2020-07" db="EMBL/GenBank/DDBJ databases">
        <title>Sequencing the genomes of 1000 actinobacteria strains.</title>
        <authorList>
            <person name="Klenk H.-P."/>
        </authorList>
    </citation>
    <scope>NUCLEOTIDE SEQUENCE [LARGE SCALE GENOMIC DNA]</scope>
    <source>
        <strain evidence="9 10">DSM 23141</strain>
    </source>
</reference>
<dbReference type="InterPro" id="IPR003770">
    <property type="entry name" value="MLTG-like"/>
</dbReference>
<dbReference type="GO" id="GO:0009252">
    <property type="term" value="P:peptidoglycan biosynthetic process"/>
    <property type="evidence" value="ECO:0007669"/>
    <property type="project" value="UniProtKB-UniRule"/>
</dbReference>
<dbReference type="PANTHER" id="PTHR30518:SF2">
    <property type="entry name" value="ENDOLYTIC MUREIN TRANSGLYCOSYLASE"/>
    <property type="match status" value="1"/>
</dbReference>
<dbReference type="Gene3D" id="3.30.1490.480">
    <property type="entry name" value="Endolytic murein transglycosylase"/>
    <property type="match status" value="1"/>
</dbReference>
<comment type="function">
    <text evidence="7">Functions as a peptidoglycan terminase that cleaves nascent peptidoglycan strands endolytically to terminate their elongation.</text>
</comment>
<evidence type="ECO:0000256" key="7">
    <source>
        <dbReference type="HAMAP-Rule" id="MF_02065"/>
    </source>
</evidence>
<dbReference type="EC" id="4.2.2.29" evidence="7"/>
<comment type="catalytic activity">
    <reaction evidence="7">
        <text>a peptidoglycan chain = a peptidoglycan chain with N-acetyl-1,6-anhydromuramyl-[peptide] at the reducing end + a peptidoglycan chain with N-acetylglucosamine at the non-reducing end.</text>
        <dbReference type="EC" id="4.2.2.29"/>
    </reaction>
</comment>
<name>A0A852YG02_9MICO</name>
<evidence type="ECO:0000256" key="5">
    <source>
        <dbReference type="ARBA" id="ARBA00023239"/>
    </source>
</evidence>
<accession>A0A852YG02</accession>
<feature type="compositionally biased region" description="Basic and acidic residues" evidence="8">
    <location>
        <begin position="1"/>
        <end position="15"/>
    </location>
</feature>
<keyword evidence="3 7" id="KW-1133">Transmembrane helix</keyword>
<dbReference type="RefSeq" id="WP_343046704.1">
    <property type="nucleotide sequence ID" value="NZ_JACBZY010000001.1"/>
</dbReference>
<feature type="transmembrane region" description="Helical" evidence="7">
    <location>
        <begin position="98"/>
        <end position="119"/>
    </location>
</feature>
<gene>
    <name evidence="7" type="primary">mltG</name>
    <name evidence="9" type="ORF">BJ979_002697</name>
</gene>
<dbReference type="GO" id="GO:0008932">
    <property type="term" value="F:lytic endotransglycosylase activity"/>
    <property type="evidence" value="ECO:0007669"/>
    <property type="project" value="UniProtKB-UniRule"/>
</dbReference>
<dbReference type="Gene3D" id="3.30.160.60">
    <property type="entry name" value="Classic Zinc Finger"/>
    <property type="match status" value="1"/>
</dbReference>
<keyword evidence="1 7" id="KW-1003">Cell membrane</keyword>
<dbReference type="CDD" id="cd08010">
    <property type="entry name" value="MltG_like"/>
    <property type="match status" value="1"/>
</dbReference>
<keyword evidence="6 7" id="KW-0961">Cell wall biogenesis/degradation</keyword>
<dbReference type="Pfam" id="PF02618">
    <property type="entry name" value="YceG"/>
    <property type="match status" value="1"/>
</dbReference>
<evidence type="ECO:0000256" key="1">
    <source>
        <dbReference type="ARBA" id="ARBA00022475"/>
    </source>
</evidence>
<evidence type="ECO:0000313" key="10">
    <source>
        <dbReference type="Proteomes" id="UP000553888"/>
    </source>
</evidence>
<feature type="compositionally biased region" description="Basic and acidic residues" evidence="8">
    <location>
        <begin position="32"/>
        <end position="41"/>
    </location>
</feature>
<evidence type="ECO:0000256" key="3">
    <source>
        <dbReference type="ARBA" id="ARBA00022989"/>
    </source>
</evidence>
<dbReference type="GO" id="GO:0005886">
    <property type="term" value="C:plasma membrane"/>
    <property type="evidence" value="ECO:0007669"/>
    <property type="project" value="UniProtKB-SubCell"/>
</dbReference>
<comment type="similarity">
    <text evidence="7">Belongs to the transglycosylase MltG family.</text>
</comment>
<proteinExistence type="inferred from homology"/>